<name>A0A5C6RMN3_9BACT</name>
<keyword evidence="3" id="KW-1185">Reference proteome</keyword>
<reference evidence="2 3" key="1">
    <citation type="submission" date="2019-08" db="EMBL/GenBank/DDBJ databases">
        <title>Genome of Phaeodactylibacter luteus.</title>
        <authorList>
            <person name="Bowman J.P."/>
        </authorList>
    </citation>
    <scope>NUCLEOTIDE SEQUENCE [LARGE SCALE GENOMIC DNA]</scope>
    <source>
        <strain evidence="2 3">KCTC 42180</strain>
    </source>
</reference>
<organism evidence="2 3">
    <name type="scientific">Phaeodactylibacter luteus</name>
    <dbReference type="NCBI Taxonomy" id="1564516"/>
    <lineage>
        <taxon>Bacteria</taxon>
        <taxon>Pseudomonadati</taxon>
        <taxon>Bacteroidota</taxon>
        <taxon>Saprospiria</taxon>
        <taxon>Saprospirales</taxon>
        <taxon>Haliscomenobacteraceae</taxon>
        <taxon>Phaeodactylibacter</taxon>
    </lineage>
</organism>
<evidence type="ECO:0000256" key="1">
    <source>
        <dbReference type="SAM" id="MobiDB-lite"/>
    </source>
</evidence>
<dbReference type="Proteomes" id="UP000321580">
    <property type="component" value="Unassembled WGS sequence"/>
</dbReference>
<sequence length="380" mass="43246">MIKRQTTLTANVVAFCRFLRQKGYTVGPREEADALQALLAIAPFHSPEAMQLCLRAALARTYAQLHTFDELYTQYWRELDKAVDSKLKDGAPEPGQKQKPKRGAQEPSLMNIKNWLQGNTQQEEAEMAAYSAQEALSHKDFSVLAEAEMEEMRQLIARIARALARRESRRRKASPKPLQLDLRRTLRTNMRRGGELLELRYYKPARHKKQIVLLCDVSKSMDLYSRFLIQFMYGLQSAYQHIETFVFSTQLYRATAALRQRDFGQALSELSGRVPGWSGGTRIGESFHAFSNEHANRLLNKQTVVIIMSDGWDTGDTALLGESMKRIHQRAGKVIWLNPLAGSQAYEPETQGMQAAMPYIDVFAPGHNAESLKALQRQLR</sequence>
<feature type="region of interest" description="Disordered" evidence="1">
    <location>
        <begin position="86"/>
        <end position="109"/>
    </location>
</feature>
<dbReference type="PANTHER" id="PTHR39338">
    <property type="entry name" value="BLL5662 PROTEIN-RELATED"/>
    <property type="match status" value="1"/>
</dbReference>
<evidence type="ECO:0000313" key="3">
    <source>
        <dbReference type="Proteomes" id="UP000321580"/>
    </source>
</evidence>
<dbReference type="Gene3D" id="3.40.50.410">
    <property type="entry name" value="von Willebrand factor, type A domain"/>
    <property type="match status" value="1"/>
</dbReference>
<dbReference type="OrthoDB" id="9790469at2"/>
<protein>
    <submittedName>
        <fullName evidence="2">VWA domain-containing protein</fullName>
    </submittedName>
</protein>
<dbReference type="EMBL" id="VOOR01000018">
    <property type="protein sequence ID" value="TXB63224.1"/>
    <property type="molecule type" value="Genomic_DNA"/>
</dbReference>
<dbReference type="PANTHER" id="PTHR39338:SF6">
    <property type="entry name" value="BLL5662 PROTEIN"/>
    <property type="match status" value="1"/>
</dbReference>
<evidence type="ECO:0000313" key="2">
    <source>
        <dbReference type="EMBL" id="TXB63224.1"/>
    </source>
</evidence>
<comment type="caution">
    <text evidence="2">The sequence shown here is derived from an EMBL/GenBank/DDBJ whole genome shotgun (WGS) entry which is preliminary data.</text>
</comment>
<dbReference type="InterPro" id="IPR008912">
    <property type="entry name" value="Uncharacterised_CoxE"/>
</dbReference>
<dbReference type="InterPro" id="IPR011195">
    <property type="entry name" value="UCP010256"/>
</dbReference>
<gene>
    <name evidence="2" type="ORF">FRY97_10130</name>
</gene>
<dbReference type="SUPFAM" id="SSF53300">
    <property type="entry name" value="vWA-like"/>
    <property type="match status" value="1"/>
</dbReference>
<dbReference type="AlphaFoldDB" id="A0A5C6RMN3"/>
<dbReference type="CDD" id="cd00198">
    <property type="entry name" value="vWFA"/>
    <property type="match status" value="1"/>
</dbReference>
<proteinExistence type="predicted"/>
<dbReference type="Pfam" id="PF05762">
    <property type="entry name" value="VWA_CoxE"/>
    <property type="match status" value="1"/>
</dbReference>
<accession>A0A5C6RMN3</accession>
<dbReference type="PIRSF" id="PIRSF010256">
    <property type="entry name" value="CoxE_vWa"/>
    <property type="match status" value="1"/>
</dbReference>
<dbReference type="InterPro" id="IPR036465">
    <property type="entry name" value="vWFA_dom_sf"/>
</dbReference>